<evidence type="ECO:0000256" key="1">
    <source>
        <dbReference type="SAM" id="MobiDB-lite"/>
    </source>
</evidence>
<dbReference type="CDD" id="cd00161">
    <property type="entry name" value="beta-trefoil_Ricin-like"/>
    <property type="match status" value="1"/>
</dbReference>
<evidence type="ECO:0000259" key="2">
    <source>
        <dbReference type="Pfam" id="PF14200"/>
    </source>
</evidence>
<dbReference type="EMBL" id="PPTU01000038">
    <property type="protein sequence ID" value="RDB66046.1"/>
    <property type="molecule type" value="Genomic_DNA"/>
</dbReference>
<dbReference type="AlphaFoldDB" id="A0A369M6F5"/>
<comment type="caution">
    <text evidence="3">The sequence shown here is derived from an EMBL/GenBank/DDBJ whole genome shotgun (WGS) entry which is preliminary data.</text>
</comment>
<organism evidence="3 4">
    <name type="scientific">Eggerthella lenta</name>
    <name type="common">Eubacterium lentum</name>
    <dbReference type="NCBI Taxonomy" id="84112"/>
    <lineage>
        <taxon>Bacteria</taxon>
        <taxon>Bacillati</taxon>
        <taxon>Actinomycetota</taxon>
        <taxon>Coriobacteriia</taxon>
        <taxon>Eggerthellales</taxon>
        <taxon>Eggerthellaceae</taxon>
        <taxon>Eggerthella</taxon>
    </lineage>
</organism>
<evidence type="ECO:0000313" key="4">
    <source>
        <dbReference type="Proteomes" id="UP000253970"/>
    </source>
</evidence>
<dbReference type="InterPro" id="IPR000772">
    <property type="entry name" value="Ricin_B_lectin"/>
</dbReference>
<dbReference type="Pfam" id="PF14200">
    <property type="entry name" value="RicinB_lectin_2"/>
    <property type="match status" value="1"/>
</dbReference>
<dbReference type="SUPFAM" id="SSF50370">
    <property type="entry name" value="Ricin B-like lectins"/>
    <property type="match status" value="1"/>
</dbReference>
<reference evidence="3 4" key="1">
    <citation type="journal article" date="2018" name="Elife">
        <title>Discovery and characterization of a prevalent human gut bacterial enzyme sufficient for the inactivation of a family of plant toxins.</title>
        <authorList>
            <person name="Koppel N."/>
            <person name="Bisanz J.E."/>
            <person name="Pandelia M.E."/>
            <person name="Turnbaugh P.J."/>
            <person name="Balskus E.P."/>
        </authorList>
    </citation>
    <scope>NUCLEOTIDE SEQUENCE [LARGE SCALE GENOMIC DNA]</scope>
    <source>
        <strain evidence="3 4">W1 BHI 6</strain>
    </source>
</reference>
<protein>
    <recommendedName>
        <fullName evidence="2">Ricin B lectin domain-containing protein</fullName>
    </recommendedName>
</protein>
<dbReference type="InterPro" id="IPR035992">
    <property type="entry name" value="Ricin_B-like_lectins"/>
</dbReference>
<name>A0A369M6F5_EGGLN</name>
<sequence length="626" mass="71295">MSSGFRPRWMDCDEPGWNSDSRRDSIAEPEQASDRMALALPSECIVYPIRYTMHVNAEGSERDRKSASLLDGKTESDTPLVLTTMTEESSTFILVSFDDDSYLIIDERSSGVLQIEHASDDAYARIVLGSYEEGATHQLWRFEPTGHGSYYLVSKRNGLVVDLCNFQLADGSPLIAYPRNNGWNQQFHFDCVGTLDTDLATLPEEVDDSGESELLCADDGSSKPLSFFDLFETIEPTFSLDQMTDTESWGSWLSDPEAEYHPFAGDEATLLLMSKKSERINVRCKHTKPIIPECMREKTINYLVLTNFLPEGVEPARFVNDRLIPPPEKPPAPDPYLYTLSSCFDMISISQLTEESLRKLPDGTALNKVPAFEGYFLTYDQKTTSLDQEEVMRGIFNDLEIWGRDHKTKTPLNIDLVIFLSNTNDGGSSAQFIDMNEIRIPKPGELQEGFDHRRCMAIRLNLGMLNKKDGFQRDVVPVRNNPFRFDPLYGFVTSWRRKGFRYFSHADYITKRKLVRAWAYLVKLEEIVGNQTLAPVFFHEFSHVIEFTLNSEGSSLGGAIFNPDDSGIKLSSLGINHQQFAMRIVLNGAYENMHISHSKMLSHLGVDYDYLQERLDRFWRSWGKTF</sequence>
<accession>A0A369M6F5</accession>
<proteinExistence type="predicted"/>
<feature type="domain" description="Ricin B lectin" evidence="2">
    <location>
        <begin position="98"/>
        <end position="177"/>
    </location>
</feature>
<gene>
    <name evidence="3" type="ORF">C1875_14100</name>
</gene>
<evidence type="ECO:0000313" key="3">
    <source>
        <dbReference type="EMBL" id="RDB66046.1"/>
    </source>
</evidence>
<dbReference type="RefSeq" id="WP_114534631.1">
    <property type="nucleotide sequence ID" value="NZ_JADNER010000036.1"/>
</dbReference>
<feature type="region of interest" description="Disordered" evidence="1">
    <location>
        <begin position="1"/>
        <end position="32"/>
    </location>
</feature>
<dbReference type="Proteomes" id="UP000253970">
    <property type="component" value="Unassembled WGS sequence"/>
</dbReference>
<dbReference type="Gene3D" id="2.80.10.50">
    <property type="match status" value="1"/>
</dbReference>